<protein>
    <submittedName>
        <fullName evidence="2">Uncharacterized protein</fullName>
    </submittedName>
</protein>
<dbReference type="Proteomes" id="UP000036202">
    <property type="component" value="Chromosome"/>
</dbReference>
<proteinExistence type="predicted"/>
<evidence type="ECO:0000256" key="1">
    <source>
        <dbReference type="SAM" id="Phobius"/>
    </source>
</evidence>
<keyword evidence="1" id="KW-0472">Membrane</keyword>
<dbReference type="RefSeq" id="WP_019392162.1">
    <property type="nucleotide sequence ID" value="NZ_ALIM01000014.1"/>
</dbReference>
<keyword evidence="1" id="KW-1133">Transmembrane helix</keyword>
<evidence type="ECO:0000313" key="2">
    <source>
        <dbReference type="EMBL" id="AKO93540.1"/>
    </source>
</evidence>
<organism evidence="2 3">
    <name type="scientific">Priestia filamentosa</name>
    <dbReference type="NCBI Taxonomy" id="1402861"/>
    <lineage>
        <taxon>Bacteria</taxon>
        <taxon>Bacillati</taxon>
        <taxon>Bacillota</taxon>
        <taxon>Bacilli</taxon>
        <taxon>Bacillales</taxon>
        <taxon>Bacillaceae</taxon>
        <taxon>Priestia</taxon>
    </lineage>
</organism>
<dbReference type="KEGG" id="beo:BEH_16550"/>
<keyword evidence="3" id="KW-1185">Reference proteome</keyword>
<name>A0A0H4KIU7_9BACI</name>
<reference evidence="2 3" key="1">
    <citation type="journal article" date="2015" name="PLoS ONE">
        <title>Genome Sequence of Bacillus endophyticus and Analysis of Its Companion Mechanism in the Ketogulonigenium vulgare-Bacillus Strain Consortium.</title>
        <authorList>
            <person name="Jia N."/>
            <person name="Du J."/>
            <person name="Ding M.Z."/>
            <person name="Gao F."/>
            <person name="Yuan Y.J."/>
        </authorList>
    </citation>
    <scope>NUCLEOTIDE SEQUENCE [LARGE SCALE GENOMIC DNA]</scope>
    <source>
        <strain evidence="2 3">Hbe603</strain>
    </source>
</reference>
<feature type="transmembrane region" description="Helical" evidence="1">
    <location>
        <begin position="6"/>
        <end position="29"/>
    </location>
</feature>
<reference evidence="3" key="2">
    <citation type="submission" date="2015-06" db="EMBL/GenBank/DDBJ databases">
        <title>Genome Sequence of Bacillus endophyticus and Analysis of its Companion Mechanism in the Ketogulonigenium vulgare-Bacillus strain Consortium.</title>
        <authorList>
            <person name="Jia N."/>
            <person name="Du J."/>
            <person name="Ding M.-Z."/>
            <person name="Gao F."/>
            <person name="Yuan Y.-J."/>
        </authorList>
    </citation>
    <scope>NUCLEOTIDE SEQUENCE [LARGE SCALE GENOMIC DNA]</scope>
    <source>
        <strain evidence="3">Hbe603</strain>
    </source>
</reference>
<sequence length="101" mass="10984">MKSSTIMKWITGVCEALLGIPFLGGLFVLANGWAPLLFMGIVHLITLLLSVRDNENKYGSIFGIITSVVALIPVVGMVMHIISALVLFVAAIRSRRKTQVM</sequence>
<keyword evidence="1" id="KW-0812">Transmembrane</keyword>
<dbReference type="OrthoDB" id="1925744at2"/>
<accession>A0A0H4KIU7</accession>
<evidence type="ECO:0000313" key="3">
    <source>
        <dbReference type="Proteomes" id="UP000036202"/>
    </source>
</evidence>
<feature type="transmembrane region" description="Helical" evidence="1">
    <location>
        <begin position="36"/>
        <end position="52"/>
    </location>
</feature>
<gene>
    <name evidence="2" type="ORF">BEH_16550</name>
</gene>
<dbReference type="PATRIC" id="fig|135735.6.peg.3517"/>
<dbReference type="AlphaFoldDB" id="A0A0H4KIU7"/>
<dbReference type="EMBL" id="CP011974">
    <property type="protein sequence ID" value="AKO93540.1"/>
    <property type="molecule type" value="Genomic_DNA"/>
</dbReference>
<feature type="transmembrane region" description="Helical" evidence="1">
    <location>
        <begin position="58"/>
        <end position="91"/>
    </location>
</feature>